<accession>A0A9W8ZSW1</accession>
<evidence type="ECO:0000313" key="1">
    <source>
        <dbReference type="EMBL" id="KAJ4465994.1"/>
    </source>
</evidence>
<comment type="caution">
    <text evidence="1">The sequence shown here is derived from an EMBL/GenBank/DDBJ whole genome shotgun (WGS) entry which is preliminary data.</text>
</comment>
<gene>
    <name evidence="1" type="ORF">C8J55DRAFT_527802</name>
</gene>
<name>A0A9W8ZSW1_9AGAR</name>
<organism evidence="1 2">
    <name type="scientific">Lentinula lateritia</name>
    <dbReference type="NCBI Taxonomy" id="40482"/>
    <lineage>
        <taxon>Eukaryota</taxon>
        <taxon>Fungi</taxon>
        <taxon>Dikarya</taxon>
        <taxon>Basidiomycota</taxon>
        <taxon>Agaricomycotina</taxon>
        <taxon>Agaricomycetes</taxon>
        <taxon>Agaricomycetidae</taxon>
        <taxon>Agaricales</taxon>
        <taxon>Marasmiineae</taxon>
        <taxon>Omphalotaceae</taxon>
        <taxon>Lentinula</taxon>
    </lineage>
</organism>
<reference evidence="1" key="2">
    <citation type="journal article" date="2023" name="Proc. Natl. Acad. Sci. U.S.A.">
        <title>A global phylogenomic analysis of the shiitake genus Lentinula.</title>
        <authorList>
            <person name="Sierra-Patev S."/>
            <person name="Min B."/>
            <person name="Naranjo-Ortiz M."/>
            <person name="Looney B."/>
            <person name="Konkel Z."/>
            <person name="Slot J.C."/>
            <person name="Sakamoto Y."/>
            <person name="Steenwyk J.L."/>
            <person name="Rokas A."/>
            <person name="Carro J."/>
            <person name="Camarero S."/>
            <person name="Ferreira P."/>
            <person name="Molpeceres G."/>
            <person name="Ruiz-Duenas F.J."/>
            <person name="Serrano A."/>
            <person name="Henrissat B."/>
            <person name="Drula E."/>
            <person name="Hughes K.W."/>
            <person name="Mata J.L."/>
            <person name="Ishikawa N.K."/>
            <person name="Vargas-Isla R."/>
            <person name="Ushijima S."/>
            <person name="Smith C.A."/>
            <person name="Donoghue J."/>
            <person name="Ahrendt S."/>
            <person name="Andreopoulos W."/>
            <person name="He G."/>
            <person name="LaButti K."/>
            <person name="Lipzen A."/>
            <person name="Ng V."/>
            <person name="Riley R."/>
            <person name="Sandor L."/>
            <person name="Barry K."/>
            <person name="Martinez A.T."/>
            <person name="Xiao Y."/>
            <person name="Gibbons J.G."/>
            <person name="Terashima K."/>
            <person name="Grigoriev I.V."/>
            <person name="Hibbett D."/>
        </authorList>
    </citation>
    <scope>NUCLEOTIDE SEQUENCE</scope>
    <source>
        <strain evidence="1">Sp2 HRB7682 ss15</strain>
    </source>
</reference>
<sequence length="145" mass="16226">MNDGHKLVQPSATEFVRTRLSSVAGCLYQLLRELQVRGLSSPYFEESQEEFVQIFQEDQIQSLRAEYRNTLRLCQSLSPRIAINSSPPSRERPLRGSSSLCRTCHGVSSFCVEGHSQLLPPKSNSGNLEIFDAQSSGSLIWGDCF</sequence>
<dbReference type="AlphaFoldDB" id="A0A9W8ZSW1"/>
<dbReference type="EMBL" id="JANVFS010000047">
    <property type="protein sequence ID" value="KAJ4465994.1"/>
    <property type="molecule type" value="Genomic_DNA"/>
</dbReference>
<proteinExistence type="predicted"/>
<evidence type="ECO:0000313" key="2">
    <source>
        <dbReference type="Proteomes" id="UP001150238"/>
    </source>
</evidence>
<reference evidence="1" key="1">
    <citation type="submission" date="2022-08" db="EMBL/GenBank/DDBJ databases">
        <authorList>
            <consortium name="DOE Joint Genome Institute"/>
            <person name="Min B."/>
            <person name="Riley R."/>
            <person name="Sierra-Patev S."/>
            <person name="Naranjo-Ortiz M."/>
            <person name="Looney B."/>
            <person name="Konkel Z."/>
            <person name="Slot J.C."/>
            <person name="Sakamoto Y."/>
            <person name="Steenwyk J.L."/>
            <person name="Rokas A."/>
            <person name="Carro J."/>
            <person name="Camarero S."/>
            <person name="Ferreira P."/>
            <person name="Molpeceres G."/>
            <person name="Ruiz-Duenas F.J."/>
            <person name="Serrano A."/>
            <person name="Henrissat B."/>
            <person name="Drula E."/>
            <person name="Hughes K.W."/>
            <person name="Mata J.L."/>
            <person name="Ishikawa N.K."/>
            <person name="Vargas-Isla R."/>
            <person name="Ushijima S."/>
            <person name="Smith C.A."/>
            <person name="Ahrendt S."/>
            <person name="Andreopoulos W."/>
            <person name="He G."/>
            <person name="Labutti K."/>
            <person name="Lipzen A."/>
            <person name="Ng V."/>
            <person name="Sandor L."/>
            <person name="Barry K."/>
            <person name="Martinez A.T."/>
            <person name="Xiao Y."/>
            <person name="Gibbons J.G."/>
            <person name="Terashima K."/>
            <person name="Hibbett D.S."/>
            <person name="Grigoriev I.V."/>
        </authorList>
    </citation>
    <scope>NUCLEOTIDE SEQUENCE</scope>
    <source>
        <strain evidence="1">Sp2 HRB7682 ss15</strain>
    </source>
</reference>
<dbReference type="Proteomes" id="UP001150238">
    <property type="component" value="Unassembled WGS sequence"/>
</dbReference>
<protein>
    <submittedName>
        <fullName evidence="1">Uncharacterized protein</fullName>
    </submittedName>
</protein>